<keyword evidence="2" id="KW-1185">Reference proteome</keyword>
<gene>
    <name evidence="1" type="ORF">H4R34_003244</name>
</gene>
<proteinExistence type="predicted"/>
<evidence type="ECO:0000313" key="2">
    <source>
        <dbReference type="Proteomes" id="UP001151582"/>
    </source>
</evidence>
<dbReference type="AlphaFoldDB" id="A0A9W8B171"/>
<dbReference type="Proteomes" id="UP001151582">
    <property type="component" value="Unassembled WGS sequence"/>
</dbReference>
<organism evidence="1 2">
    <name type="scientific">Dimargaris verticillata</name>
    <dbReference type="NCBI Taxonomy" id="2761393"/>
    <lineage>
        <taxon>Eukaryota</taxon>
        <taxon>Fungi</taxon>
        <taxon>Fungi incertae sedis</taxon>
        <taxon>Zoopagomycota</taxon>
        <taxon>Kickxellomycotina</taxon>
        <taxon>Dimargaritomycetes</taxon>
        <taxon>Dimargaritales</taxon>
        <taxon>Dimargaritaceae</taxon>
        <taxon>Dimargaris</taxon>
    </lineage>
</organism>
<name>A0A9W8B171_9FUNG</name>
<protein>
    <submittedName>
        <fullName evidence="1">Uncharacterized protein</fullName>
    </submittedName>
</protein>
<reference evidence="1" key="1">
    <citation type="submission" date="2022-07" db="EMBL/GenBank/DDBJ databases">
        <title>Phylogenomic reconstructions and comparative analyses of Kickxellomycotina fungi.</title>
        <authorList>
            <person name="Reynolds N.K."/>
            <person name="Stajich J.E."/>
            <person name="Barry K."/>
            <person name="Grigoriev I.V."/>
            <person name="Crous P."/>
            <person name="Smith M.E."/>
        </authorList>
    </citation>
    <scope>NUCLEOTIDE SEQUENCE</scope>
    <source>
        <strain evidence="1">RSA 567</strain>
    </source>
</reference>
<sequence length="309" mass="35305">MSRYFQVKLDFQYQAIQDQRNNNTPKQPKFFSVMPWNRFGDNEVHQYVVSYNADSPTDIRDKVPPSPKVSAHFRDLKYTYPDDLRFALVYAAMRGHISELQAFIGQVFEATASDTLFDDLALMDQPYRQFLIEVVGNNKPAQLRFYLEGQMVYLIIPCFVAGMIYDGYAGQVIAFLDWILENVPNLQRRIDQEPQTKFDFYRLAAIMAGHMVEESGAKELLLKLHTGGRVDFAGLAGAVIGQCPSLYVNPTLPMLAKLAPNIEQALGLPQLGQDITLDNPDVKKRICARWVDAYFALLDFRQGEFKFYS</sequence>
<comment type="caution">
    <text evidence="1">The sequence shown here is derived from an EMBL/GenBank/DDBJ whole genome shotgun (WGS) entry which is preliminary data.</text>
</comment>
<dbReference type="OrthoDB" id="10347057at2759"/>
<accession>A0A9W8B171</accession>
<dbReference type="EMBL" id="JANBQB010000284">
    <property type="protein sequence ID" value="KAJ1978320.1"/>
    <property type="molecule type" value="Genomic_DNA"/>
</dbReference>
<evidence type="ECO:0000313" key="1">
    <source>
        <dbReference type="EMBL" id="KAJ1978320.1"/>
    </source>
</evidence>